<dbReference type="PANTHER" id="PTHR33525:SF6">
    <property type="entry name" value="HDOD DOMAIN-CONTAINING PROTEIN"/>
    <property type="match status" value="1"/>
</dbReference>
<dbReference type="InterPro" id="IPR003607">
    <property type="entry name" value="HD/PDEase_dom"/>
</dbReference>
<dbReference type="PROSITE" id="PS51833">
    <property type="entry name" value="HDOD"/>
    <property type="match status" value="1"/>
</dbReference>
<evidence type="ECO:0000313" key="3">
    <source>
        <dbReference type="Proteomes" id="UP000528322"/>
    </source>
</evidence>
<dbReference type="InterPro" id="IPR052340">
    <property type="entry name" value="RNase_Y/CdgJ"/>
</dbReference>
<dbReference type="Proteomes" id="UP000528322">
    <property type="component" value="Unassembled WGS sequence"/>
</dbReference>
<accession>A0A7W7Y4Z7</accession>
<gene>
    <name evidence="2" type="ORF">HNR37_001442</name>
</gene>
<keyword evidence="3" id="KW-1185">Reference proteome</keyword>
<dbReference type="InterPro" id="IPR013976">
    <property type="entry name" value="HDOD"/>
</dbReference>
<reference evidence="2 3" key="1">
    <citation type="submission" date="2020-08" db="EMBL/GenBank/DDBJ databases">
        <title>Genomic Encyclopedia of Type Strains, Phase IV (KMG-IV): sequencing the most valuable type-strain genomes for metagenomic binning, comparative biology and taxonomic classification.</title>
        <authorList>
            <person name="Goeker M."/>
        </authorList>
    </citation>
    <scope>NUCLEOTIDE SEQUENCE [LARGE SCALE GENOMIC DNA]</scope>
    <source>
        <strain evidence="2 3">DSM 22071</strain>
    </source>
</reference>
<name>A0A7W7Y4Z7_9BACT</name>
<dbReference type="Pfam" id="PF08668">
    <property type="entry name" value="HDOD"/>
    <property type="match status" value="1"/>
</dbReference>
<dbReference type="CDD" id="cd00077">
    <property type="entry name" value="HDc"/>
    <property type="match status" value="1"/>
</dbReference>
<comment type="caution">
    <text evidence="2">The sequence shown here is derived from an EMBL/GenBank/DDBJ whole genome shotgun (WGS) entry which is preliminary data.</text>
</comment>
<dbReference type="AlphaFoldDB" id="A0A7W7Y4Z7"/>
<protein>
    <submittedName>
        <fullName evidence="2">HD-like signal output (HDOD) protein</fullName>
    </submittedName>
</protein>
<sequence>MNRIVELLDASDAFPSPSGVIAEIVEVLNDPDANFDKIGRSISMDPYLSGKVLGMANSAFYSRGKECTNVQQAIMRVGMDSLSGLVLGSFAAQSSGEMMGSSERLQAFWRHCLCVALLAKKITRRTQLPHQEQAYVAGILHNIGTLAMQVLDGDSYANLLRRVEQGEDILCLERELYGIDHCELGFHVAQRWKLPKGIAIAIEGHRHVEAMAADSEYRGLAALVAMGDILSQDVFADDPSVVVVPYQAAQLDAARAVTGLDEDACKIMLEETQMIREEIASLAAELF</sequence>
<dbReference type="EMBL" id="JACHID010000008">
    <property type="protein sequence ID" value="MBB5022114.1"/>
    <property type="molecule type" value="Genomic_DNA"/>
</dbReference>
<feature type="domain" description="HDOD" evidence="1">
    <location>
        <begin position="14"/>
        <end position="208"/>
    </location>
</feature>
<dbReference type="Gene3D" id="1.10.3210.10">
    <property type="entry name" value="Hypothetical protein af1432"/>
    <property type="match status" value="1"/>
</dbReference>
<organism evidence="2 3">
    <name type="scientific">Desulfurispira natronophila</name>
    <dbReference type="NCBI Taxonomy" id="682562"/>
    <lineage>
        <taxon>Bacteria</taxon>
        <taxon>Pseudomonadati</taxon>
        <taxon>Chrysiogenota</taxon>
        <taxon>Chrysiogenia</taxon>
        <taxon>Chrysiogenales</taxon>
        <taxon>Chrysiogenaceae</taxon>
        <taxon>Desulfurispira</taxon>
    </lineage>
</organism>
<dbReference type="RefSeq" id="WP_183732039.1">
    <property type="nucleotide sequence ID" value="NZ_JACHID010000008.1"/>
</dbReference>
<dbReference type="SUPFAM" id="SSF109604">
    <property type="entry name" value="HD-domain/PDEase-like"/>
    <property type="match status" value="1"/>
</dbReference>
<proteinExistence type="predicted"/>
<dbReference type="PANTHER" id="PTHR33525">
    <property type="match status" value="1"/>
</dbReference>
<evidence type="ECO:0000313" key="2">
    <source>
        <dbReference type="EMBL" id="MBB5022114.1"/>
    </source>
</evidence>
<evidence type="ECO:0000259" key="1">
    <source>
        <dbReference type="PROSITE" id="PS51833"/>
    </source>
</evidence>